<dbReference type="GO" id="GO:0016887">
    <property type="term" value="F:ATP hydrolysis activity"/>
    <property type="evidence" value="ECO:0007669"/>
    <property type="project" value="InterPro"/>
</dbReference>
<feature type="domain" description="ABC transporter" evidence="10">
    <location>
        <begin position="46"/>
        <end position="280"/>
    </location>
</feature>
<evidence type="ECO:0000256" key="1">
    <source>
        <dbReference type="ARBA" id="ARBA00004202"/>
    </source>
</evidence>
<comment type="subcellular location">
    <subcellularLocation>
        <location evidence="1">Cell membrane</location>
        <topology evidence="1">Peripheral membrane protein</topology>
    </subcellularLocation>
</comment>
<evidence type="ECO:0000256" key="5">
    <source>
        <dbReference type="ARBA" id="ARBA00022741"/>
    </source>
</evidence>
<feature type="region of interest" description="Disordered" evidence="9">
    <location>
        <begin position="1"/>
        <end position="36"/>
    </location>
</feature>
<dbReference type="KEGG" id="mind:mvi_45090"/>
<sequence length="286" mass="30820">MTSSAMPPLGPVSEPQAATDAAPGTGPVGTLLTEPPPVSATGAPMITIEGISKWYGDFQVLTNCTTAIRKGEVVVVCGPSGSGKSTLIKCVNALEPFQKGQITVDGTQIANKKTNLPKLRSRVGMVFQHFELFPHLSITDNLSLAQRKVLGRGKDEAEAKGLALLERVGLKAHAHKYPGQLSGGQQQRVAIARALAMNPIVMLFDEPTSALDPEMVGEVLDVMVELAREGMTMMVVTHEMGFARKVANRVIFMDKGEIVEDAQKEEFFGSPRSERAQTFLSRILQH</sequence>
<dbReference type="SMART" id="SM00382">
    <property type="entry name" value="AAA"/>
    <property type="match status" value="1"/>
</dbReference>
<dbReference type="EMBL" id="AP024145">
    <property type="protein sequence ID" value="BCM86048.1"/>
    <property type="molecule type" value="Genomic_DNA"/>
</dbReference>
<proteinExistence type="inferred from homology"/>
<keyword evidence="4" id="KW-1003">Cell membrane</keyword>
<evidence type="ECO:0000256" key="3">
    <source>
        <dbReference type="ARBA" id="ARBA00022448"/>
    </source>
</evidence>
<dbReference type="Proteomes" id="UP000663508">
    <property type="component" value="Chromosome"/>
</dbReference>
<dbReference type="GO" id="GO:0005886">
    <property type="term" value="C:plasma membrane"/>
    <property type="evidence" value="ECO:0007669"/>
    <property type="project" value="UniProtKB-SubCell"/>
</dbReference>
<evidence type="ECO:0000256" key="4">
    <source>
        <dbReference type="ARBA" id="ARBA00022475"/>
    </source>
</evidence>
<dbReference type="InterPro" id="IPR003593">
    <property type="entry name" value="AAA+_ATPase"/>
</dbReference>
<protein>
    <submittedName>
        <fullName evidence="11">Amino acid ABC transporter ATP-binding protein</fullName>
    </submittedName>
</protein>
<organism evidence="11 12">
    <name type="scientific">Methylobacterium indicum</name>
    <dbReference type="NCBI Taxonomy" id="1775910"/>
    <lineage>
        <taxon>Bacteria</taxon>
        <taxon>Pseudomonadati</taxon>
        <taxon>Pseudomonadota</taxon>
        <taxon>Alphaproteobacteria</taxon>
        <taxon>Hyphomicrobiales</taxon>
        <taxon>Methylobacteriaceae</taxon>
        <taxon>Methylobacterium</taxon>
    </lineage>
</organism>
<dbReference type="PANTHER" id="PTHR43166:SF9">
    <property type="entry name" value="GLUTAMATE_ASPARTATE IMPORT ATP-BINDING PROTEIN GLTL"/>
    <property type="match status" value="1"/>
</dbReference>
<gene>
    <name evidence="11" type="ORF">mvi_45090</name>
</gene>
<keyword evidence="6 11" id="KW-0067">ATP-binding</keyword>
<dbReference type="PROSITE" id="PS50893">
    <property type="entry name" value="ABC_TRANSPORTER_2"/>
    <property type="match status" value="1"/>
</dbReference>
<dbReference type="InterPro" id="IPR050086">
    <property type="entry name" value="MetN_ABC_transporter-like"/>
</dbReference>
<accession>A0A8H8WX09</accession>
<dbReference type="InterPro" id="IPR030679">
    <property type="entry name" value="ABC_ATPase_HisP-typ"/>
</dbReference>
<dbReference type="Gene3D" id="3.40.50.300">
    <property type="entry name" value="P-loop containing nucleotide triphosphate hydrolases"/>
    <property type="match status" value="1"/>
</dbReference>
<dbReference type="PIRSF" id="PIRSF039085">
    <property type="entry name" value="ABC_ATPase_HisP"/>
    <property type="match status" value="1"/>
</dbReference>
<dbReference type="GO" id="GO:0015424">
    <property type="term" value="F:ABC-type amino acid transporter activity"/>
    <property type="evidence" value="ECO:0007669"/>
    <property type="project" value="InterPro"/>
</dbReference>
<evidence type="ECO:0000259" key="10">
    <source>
        <dbReference type="PROSITE" id="PS50893"/>
    </source>
</evidence>
<dbReference type="Pfam" id="PF00005">
    <property type="entry name" value="ABC_tran"/>
    <property type="match status" value="1"/>
</dbReference>
<comment type="similarity">
    <text evidence="2">Belongs to the ABC transporter superfamily.</text>
</comment>
<dbReference type="SUPFAM" id="SSF52540">
    <property type="entry name" value="P-loop containing nucleoside triphosphate hydrolases"/>
    <property type="match status" value="1"/>
</dbReference>
<evidence type="ECO:0000313" key="11">
    <source>
        <dbReference type="EMBL" id="BCM86048.1"/>
    </source>
</evidence>
<dbReference type="PANTHER" id="PTHR43166">
    <property type="entry name" value="AMINO ACID IMPORT ATP-BINDING PROTEIN"/>
    <property type="match status" value="1"/>
</dbReference>
<keyword evidence="5" id="KW-0547">Nucleotide-binding</keyword>
<keyword evidence="8" id="KW-0472">Membrane</keyword>
<evidence type="ECO:0000256" key="7">
    <source>
        <dbReference type="ARBA" id="ARBA00022970"/>
    </source>
</evidence>
<dbReference type="InterPro" id="IPR027417">
    <property type="entry name" value="P-loop_NTPase"/>
</dbReference>
<evidence type="ECO:0000256" key="9">
    <source>
        <dbReference type="SAM" id="MobiDB-lite"/>
    </source>
</evidence>
<evidence type="ECO:0000313" key="12">
    <source>
        <dbReference type="Proteomes" id="UP000663508"/>
    </source>
</evidence>
<keyword evidence="3" id="KW-0813">Transport</keyword>
<keyword evidence="7" id="KW-0029">Amino-acid transport</keyword>
<evidence type="ECO:0000256" key="2">
    <source>
        <dbReference type="ARBA" id="ARBA00005417"/>
    </source>
</evidence>
<dbReference type="FunFam" id="3.40.50.300:FF:000020">
    <property type="entry name" value="Amino acid ABC transporter ATP-binding component"/>
    <property type="match status" value="1"/>
</dbReference>
<evidence type="ECO:0000256" key="8">
    <source>
        <dbReference type="ARBA" id="ARBA00023136"/>
    </source>
</evidence>
<reference evidence="11" key="1">
    <citation type="submission" date="2020-11" db="EMBL/GenBank/DDBJ databases">
        <title>Complete genome sequence of a novel pathogenic Methylobacterium strain isolated from rice in Vietnam.</title>
        <authorList>
            <person name="Lai K."/>
            <person name="Okazaki S."/>
            <person name="Higashi K."/>
            <person name="Mori H."/>
            <person name="Toyoda A."/>
            <person name="Kurokawa K."/>
        </authorList>
    </citation>
    <scope>NUCLEOTIDE SEQUENCE</scope>
    <source>
        <strain evidence="11">VL1</strain>
    </source>
</reference>
<dbReference type="InterPro" id="IPR003439">
    <property type="entry name" value="ABC_transporter-like_ATP-bd"/>
</dbReference>
<dbReference type="CDD" id="cd03262">
    <property type="entry name" value="ABC_HisP_GlnQ"/>
    <property type="match status" value="1"/>
</dbReference>
<dbReference type="GO" id="GO:0005524">
    <property type="term" value="F:ATP binding"/>
    <property type="evidence" value="ECO:0007669"/>
    <property type="project" value="UniProtKB-KW"/>
</dbReference>
<dbReference type="PROSITE" id="PS00211">
    <property type="entry name" value="ABC_TRANSPORTER_1"/>
    <property type="match status" value="1"/>
</dbReference>
<dbReference type="AlphaFoldDB" id="A0A8H8WX09"/>
<dbReference type="InterPro" id="IPR017871">
    <property type="entry name" value="ABC_transporter-like_CS"/>
</dbReference>
<evidence type="ECO:0000256" key="6">
    <source>
        <dbReference type="ARBA" id="ARBA00022840"/>
    </source>
</evidence>
<name>A0A8H8WX09_9HYPH</name>